<dbReference type="Proteomes" id="UP000770661">
    <property type="component" value="Unassembled WGS sequence"/>
</dbReference>
<organism evidence="2 3">
    <name type="scientific">Chionoecetes opilio</name>
    <name type="common">Atlantic snow crab</name>
    <name type="synonym">Cancer opilio</name>
    <dbReference type="NCBI Taxonomy" id="41210"/>
    <lineage>
        <taxon>Eukaryota</taxon>
        <taxon>Metazoa</taxon>
        <taxon>Ecdysozoa</taxon>
        <taxon>Arthropoda</taxon>
        <taxon>Crustacea</taxon>
        <taxon>Multicrustacea</taxon>
        <taxon>Malacostraca</taxon>
        <taxon>Eumalacostraca</taxon>
        <taxon>Eucarida</taxon>
        <taxon>Decapoda</taxon>
        <taxon>Pleocyemata</taxon>
        <taxon>Brachyura</taxon>
        <taxon>Eubrachyura</taxon>
        <taxon>Majoidea</taxon>
        <taxon>Majidae</taxon>
        <taxon>Chionoecetes</taxon>
    </lineage>
</organism>
<feature type="transmembrane region" description="Helical" evidence="1">
    <location>
        <begin position="156"/>
        <end position="176"/>
    </location>
</feature>
<keyword evidence="3" id="KW-1185">Reference proteome</keyword>
<dbReference type="PANTHER" id="PTHR11161">
    <property type="entry name" value="O-ACYLTRANSFERASE"/>
    <property type="match status" value="1"/>
</dbReference>
<dbReference type="PANTHER" id="PTHR11161:SF0">
    <property type="entry name" value="O-ACYLTRANSFERASE LIKE PROTEIN"/>
    <property type="match status" value="1"/>
</dbReference>
<dbReference type="AlphaFoldDB" id="A0A8J4Y9Z6"/>
<keyword evidence="1" id="KW-1133">Transmembrane helix</keyword>
<evidence type="ECO:0000256" key="1">
    <source>
        <dbReference type="SAM" id="Phobius"/>
    </source>
</evidence>
<sequence>MFFYTKWVYTKPWCRASPYLVGLCLGYLLRVVDREKVKLTWWQVALGWVAALATMSAVVFGVTDYNTFSGIHEYNPAISILYGGLHRLAWGVAVAWLVFACHMGYGGLANSFLAHPFWQPLSRLTYTIFLIAFNTQFFVVFFMARVPIYYGNFNMVMVTIGILVLSAIGAVLLSLLTESPVLGLEKLILKKGN</sequence>
<evidence type="ECO:0000313" key="2">
    <source>
        <dbReference type="EMBL" id="KAG0719426.1"/>
    </source>
</evidence>
<dbReference type="InterPro" id="IPR052728">
    <property type="entry name" value="O2_lipid_transport_reg"/>
</dbReference>
<dbReference type="EMBL" id="JACEEZ010014531">
    <property type="protein sequence ID" value="KAG0719426.1"/>
    <property type="molecule type" value="Genomic_DNA"/>
</dbReference>
<dbReference type="OrthoDB" id="10006435at2759"/>
<proteinExistence type="predicted"/>
<accession>A0A8J4Y9Z6</accession>
<name>A0A8J4Y9Z6_CHIOP</name>
<protein>
    <submittedName>
        <fullName evidence="2">O-acyltransferase like protein</fullName>
    </submittedName>
</protein>
<feature type="transmembrane region" description="Helical" evidence="1">
    <location>
        <begin position="12"/>
        <end position="29"/>
    </location>
</feature>
<gene>
    <name evidence="2" type="primary">Oacyl_0</name>
    <name evidence="2" type="ORF">GWK47_050489</name>
</gene>
<comment type="caution">
    <text evidence="2">The sequence shown here is derived from an EMBL/GenBank/DDBJ whole genome shotgun (WGS) entry which is preliminary data.</text>
</comment>
<reference evidence="2" key="1">
    <citation type="submission" date="2020-07" db="EMBL/GenBank/DDBJ databases">
        <title>The High-quality genome of the commercially important snow crab, Chionoecetes opilio.</title>
        <authorList>
            <person name="Jeong J.-H."/>
            <person name="Ryu S."/>
        </authorList>
    </citation>
    <scope>NUCLEOTIDE SEQUENCE</scope>
    <source>
        <strain evidence="2">MADBK_172401_WGS</strain>
        <tissue evidence="2">Digestive gland</tissue>
    </source>
</reference>
<feature type="transmembrane region" description="Helical" evidence="1">
    <location>
        <begin position="125"/>
        <end position="144"/>
    </location>
</feature>
<feature type="transmembrane region" description="Helical" evidence="1">
    <location>
        <begin position="84"/>
        <end position="105"/>
    </location>
</feature>
<feature type="transmembrane region" description="Helical" evidence="1">
    <location>
        <begin position="41"/>
        <end position="63"/>
    </location>
</feature>
<keyword evidence="1" id="KW-0472">Membrane</keyword>
<keyword evidence="1" id="KW-0812">Transmembrane</keyword>
<evidence type="ECO:0000313" key="3">
    <source>
        <dbReference type="Proteomes" id="UP000770661"/>
    </source>
</evidence>